<dbReference type="RefSeq" id="WP_269921269.1">
    <property type="nucleotide sequence ID" value="NZ_JAMKBI010000003.1"/>
</dbReference>
<protein>
    <submittedName>
        <fullName evidence="2">Dipicolinate synthase subunit A</fullName>
    </submittedName>
</protein>
<accession>A0A9X3L7D5</accession>
<evidence type="ECO:0000313" key="2">
    <source>
        <dbReference type="EMBL" id="MCZ8532733.1"/>
    </source>
</evidence>
<dbReference type="InterPro" id="IPR036291">
    <property type="entry name" value="NAD(P)-bd_dom_sf"/>
</dbReference>
<name>A0A9X3L7D5_9BACI</name>
<keyword evidence="3" id="KW-1185">Reference proteome</keyword>
<dbReference type="Pfam" id="PF00670">
    <property type="entry name" value="AdoHcyase_NAD"/>
    <property type="match status" value="1"/>
</dbReference>
<feature type="domain" description="S-adenosyl-L-homocysteine hydrolase NAD binding" evidence="1">
    <location>
        <begin position="113"/>
        <end position="184"/>
    </location>
</feature>
<gene>
    <name evidence="2" type="ORF">M9R61_05145</name>
</gene>
<sequence length="266" mass="30280">MKKKCAIIGTDARLPFLQETLDNLLDVKIFPTMIWTEELNAAINDFQPNIIFLPIPPLQIESSFVLPESCLLLFVGKKNKQIEQEIQNSQVHAFYYLEDEQWIWENANLTAEGFINDFYRSEKESIYNKKFIITGYGRVGKRLAFALHHLGAEVIISVRSDHQLFEAKSYGYQIEQLEHAVKNQGGLSTYLINTIPNRWLSPSDTTRFKKVYDLASNPGCLLESANSIPTNYIHSTSLPGLYFPKDAGYLIAKAVQTQLALLEGEK</sequence>
<evidence type="ECO:0000313" key="3">
    <source>
        <dbReference type="Proteomes" id="UP001152172"/>
    </source>
</evidence>
<dbReference type="Gene3D" id="3.40.50.720">
    <property type="entry name" value="NAD(P)-binding Rossmann-like Domain"/>
    <property type="match status" value="1"/>
</dbReference>
<dbReference type="InterPro" id="IPR015878">
    <property type="entry name" value="Ado_hCys_hydrolase_NAD-bd"/>
</dbReference>
<dbReference type="Proteomes" id="UP001152172">
    <property type="component" value="Unassembled WGS sequence"/>
</dbReference>
<organism evidence="2 3">
    <name type="scientific">Psychrobacillus psychrodurans</name>
    <dbReference type="NCBI Taxonomy" id="126157"/>
    <lineage>
        <taxon>Bacteria</taxon>
        <taxon>Bacillati</taxon>
        <taxon>Bacillota</taxon>
        <taxon>Bacilli</taxon>
        <taxon>Bacillales</taxon>
        <taxon>Bacillaceae</taxon>
        <taxon>Psychrobacillus</taxon>
    </lineage>
</organism>
<comment type="caution">
    <text evidence="2">The sequence shown here is derived from an EMBL/GenBank/DDBJ whole genome shotgun (WGS) entry which is preliminary data.</text>
</comment>
<dbReference type="EMBL" id="JAMKBI010000003">
    <property type="protein sequence ID" value="MCZ8532733.1"/>
    <property type="molecule type" value="Genomic_DNA"/>
</dbReference>
<evidence type="ECO:0000259" key="1">
    <source>
        <dbReference type="Pfam" id="PF00670"/>
    </source>
</evidence>
<proteinExistence type="predicted"/>
<reference evidence="2" key="1">
    <citation type="submission" date="2022-05" db="EMBL/GenBank/DDBJ databases">
        <authorList>
            <person name="Colautti A."/>
            <person name="Iacumin L."/>
        </authorList>
    </citation>
    <scope>NUCLEOTIDE SEQUENCE</scope>
    <source>
        <strain evidence="2">DSM 30747</strain>
    </source>
</reference>
<dbReference type="SUPFAM" id="SSF51735">
    <property type="entry name" value="NAD(P)-binding Rossmann-fold domains"/>
    <property type="match status" value="1"/>
</dbReference>
<dbReference type="AlphaFoldDB" id="A0A9X3L7D5"/>